<evidence type="ECO:0000313" key="4">
    <source>
        <dbReference type="Proteomes" id="UP000011863"/>
    </source>
</evidence>
<accession>A0A6C7DV18</accession>
<dbReference type="SUPFAM" id="SSF54909">
    <property type="entry name" value="Dimeric alpha+beta barrel"/>
    <property type="match status" value="1"/>
</dbReference>
<dbReference type="KEGG" id="aym:YM304_03300"/>
<dbReference type="EMBL" id="AP012057">
    <property type="protein sequence ID" value="BAN00644.1"/>
    <property type="molecule type" value="Genomic_DNA"/>
</dbReference>
<proteinExistence type="inferred from homology"/>
<protein>
    <recommendedName>
        <fullName evidence="2">YCII-related domain-containing protein</fullName>
    </recommendedName>
</protein>
<sequence length="117" mass="12877">MKYMLILVSDPADEPAPDSSEFGPYMQEWFEYSTALNEIGAMVSGEALQGTETATTVSMRDGERIVTDGPFIETKEVIGGYYVIDVANLDEAIDWAAKIPNATFGRVEVRPVMEFDG</sequence>
<evidence type="ECO:0000313" key="3">
    <source>
        <dbReference type="EMBL" id="BAN00644.1"/>
    </source>
</evidence>
<name>A0A6C7DV18_ILUCY</name>
<dbReference type="InterPro" id="IPR011008">
    <property type="entry name" value="Dimeric_a/b-barrel"/>
</dbReference>
<dbReference type="PANTHER" id="PTHR35174">
    <property type="entry name" value="BLL7171 PROTEIN-RELATED"/>
    <property type="match status" value="1"/>
</dbReference>
<dbReference type="OrthoDB" id="668782at2"/>
<comment type="similarity">
    <text evidence="1">Belongs to the YciI family.</text>
</comment>
<evidence type="ECO:0000256" key="1">
    <source>
        <dbReference type="ARBA" id="ARBA00007689"/>
    </source>
</evidence>
<dbReference type="Pfam" id="PF03795">
    <property type="entry name" value="YCII"/>
    <property type="match status" value="1"/>
</dbReference>
<feature type="domain" description="YCII-related" evidence="2">
    <location>
        <begin position="1"/>
        <end position="115"/>
    </location>
</feature>
<gene>
    <name evidence="3" type="ORF">YM304_03300</name>
</gene>
<dbReference type="RefSeq" id="WP_015439892.1">
    <property type="nucleotide sequence ID" value="NC_020520.1"/>
</dbReference>
<reference evidence="3 4" key="1">
    <citation type="journal article" date="2013" name="Int. J. Syst. Evol. Microbiol.">
        <title>Ilumatobacter nonamiense sp. nov. and Ilumatobacter coccineum sp. nov., isolated from seashore sand.</title>
        <authorList>
            <person name="Matsumoto A."/>
            <person name="Kasai H."/>
            <person name="Matsuo Y."/>
            <person name="Shizuri Y."/>
            <person name="Ichikawa N."/>
            <person name="Fujita N."/>
            <person name="Omura S."/>
            <person name="Takahashi Y."/>
        </authorList>
    </citation>
    <scope>NUCLEOTIDE SEQUENCE [LARGE SCALE GENOMIC DNA]</scope>
    <source>
        <strain evidence="4">NBRC 103263 / KCTC 29153 / YM16-304</strain>
    </source>
</reference>
<organism evidence="3 4">
    <name type="scientific">Ilumatobacter coccineus (strain NBRC 103263 / KCTC 29153 / YM16-304)</name>
    <dbReference type="NCBI Taxonomy" id="1313172"/>
    <lineage>
        <taxon>Bacteria</taxon>
        <taxon>Bacillati</taxon>
        <taxon>Actinomycetota</taxon>
        <taxon>Acidimicrobiia</taxon>
        <taxon>Acidimicrobiales</taxon>
        <taxon>Ilumatobacteraceae</taxon>
        <taxon>Ilumatobacter</taxon>
    </lineage>
</organism>
<evidence type="ECO:0000259" key="2">
    <source>
        <dbReference type="Pfam" id="PF03795"/>
    </source>
</evidence>
<dbReference type="Gene3D" id="3.30.70.1060">
    <property type="entry name" value="Dimeric alpha+beta barrel"/>
    <property type="match status" value="1"/>
</dbReference>
<dbReference type="PANTHER" id="PTHR35174:SF3">
    <property type="entry name" value="BLL7171 PROTEIN"/>
    <property type="match status" value="1"/>
</dbReference>
<keyword evidence="4" id="KW-1185">Reference proteome</keyword>
<dbReference type="Proteomes" id="UP000011863">
    <property type="component" value="Chromosome"/>
</dbReference>
<dbReference type="AlphaFoldDB" id="A0A6C7DV18"/>
<dbReference type="InterPro" id="IPR005545">
    <property type="entry name" value="YCII"/>
</dbReference>